<dbReference type="PANTHER" id="PTHR37027">
    <property type="entry name" value="KDE4"/>
    <property type="match status" value="1"/>
</dbReference>
<comment type="caution">
    <text evidence="2">The sequence shown here is derived from an EMBL/GenBank/DDBJ whole genome shotgun (WGS) entry which is preliminary data.</text>
</comment>
<reference evidence="2 3" key="1">
    <citation type="submission" date="2016-11" db="EMBL/GenBank/DDBJ databases">
        <title>The macronuclear genome of Stentor coeruleus: a giant cell with tiny introns.</title>
        <authorList>
            <person name="Slabodnick M."/>
            <person name="Ruby J.G."/>
            <person name="Reiff S.B."/>
            <person name="Swart E.C."/>
            <person name="Gosai S."/>
            <person name="Prabakaran S."/>
            <person name="Witkowska E."/>
            <person name="Larue G.E."/>
            <person name="Fisher S."/>
            <person name="Freeman R.M."/>
            <person name="Gunawardena J."/>
            <person name="Chu W."/>
            <person name="Stover N.A."/>
            <person name="Gregory B.D."/>
            <person name="Nowacki M."/>
            <person name="Derisi J."/>
            <person name="Roy S.W."/>
            <person name="Marshall W.F."/>
            <person name="Sood P."/>
        </authorList>
    </citation>
    <scope>NUCLEOTIDE SEQUENCE [LARGE SCALE GENOMIC DNA]</scope>
    <source>
        <strain evidence="2">WM001</strain>
    </source>
</reference>
<dbReference type="EMBL" id="MPUH01001190">
    <property type="protein sequence ID" value="OMJ69503.1"/>
    <property type="molecule type" value="Genomic_DNA"/>
</dbReference>
<dbReference type="AlphaFoldDB" id="A0A1R2AY99"/>
<proteinExistence type="predicted"/>
<dbReference type="OrthoDB" id="300529at2759"/>
<gene>
    <name evidence="2" type="ORF">SteCoe_32756</name>
</gene>
<evidence type="ECO:0000256" key="1">
    <source>
        <dbReference type="SAM" id="Coils"/>
    </source>
</evidence>
<evidence type="ECO:0000313" key="3">
    <source>
        <dbReference type="Proteomes" id="UP000187209"/>
    </source>
</evidence>
<protein>
    <submittedName>
        <fullName evidence="2">Uncharacterized protein</fullName>
    </submittedName>
</protein>
<keyword evidence="3" id="KW-1185">Reference proteome</keyword>
<accession>A0A1R2AY99</accession>
<dbReference type="Proteomes" id="UP000187209">
    <property type="component" value="Unassembled WGS sequence"/>
</dbReference>
<organism evidence="2 3">
    <name type="scientific">Stentor coeruleus</name>
    <dbReference type="NCBI Taxonomy" id="5963"/>
    <lineage>
        <taxon>Eukaryota</taxon>
        <taxon>Sar</taxon>
        <taxon>Alveolata</taxon>
        <taxon>Ciliophora</taxon>
        <taxon>Postciliodesmatophora</taxon>
        <taxon>Heterotrichea</taxon>
        <taxon>Heterotrichida</taxon>
        <taxon>Stentoridae</taxon>
        <taxon>Stentor</taxon>
    </lineage>
</organism>
<dbReference type="PANTHER" id="PTHR37027:SF2">
    <property type="entry name" value="CHROMOSOME UNDETERMINED SCAFFOLD_148, WHOLE GENOME SHOTGUN SEQUENCE"/>
    <property type="match status" value="1"/>
</dbReference>
<keyword evidence="1" id="KW-0175">Coiled coil</keyword>
<evidence type="ECO:0000313" key="2">
    <source>
        <dbReference type="EMBL" id="OMJ69503.1"/>
    </source>
</evidence>
<dbReference type="InterPro" id="IPR038835">
    <property type="entry name" value="Giardin_beta-like"/>
</dbReference>
<feature type="coiled-coil region" evidence="1">
    <location>
        <begin position="53"/>
        <end position="87"/>
    </location>
</feature>
<name>A0A1R2AY99_9CILI</name>
<sequence length="255" mass="30250">MEREFNTPGLLKIKKITEKIMNLQIGIEHEKDSRKDMNMYKINSLEEKVVKIKASEEMKYTNFKESLVKLQEQMVKERESQETLDDRKCKEVKLLESNLMIDMNLEKQAGKEALGKVSKVVEERIFEVKMEMSKEKSIREETEEKRIDEFTSEITLLQEAVECESNNRENGYDRILKKIKEEMCRMYELVEIQSKAREDSHKVYTSLIDEMDSRIRQELMKEKKERELTEETLIKLLEDTCARVETGLSHNIYSS</sequence>